<evidence type="ECO:0000313" key="4">
    <source>
        <dbReference type="Proteomes" id="UP000615755"/>
    </source>
</evidence>
<organism evidence="3 4">
    <name type="scientific">Pseudoalteromonas aurantia 208</name>
    <dbReference type="NCBI Taxonomy" id="1314867"/>
    <lineage>
        <taxon>Bacteria</taxon>
        <taxon>Pseudomonadati</taxon>
        <taxon>Pseudomonadota</taxon>
        <taxon>Gammaproteobacteria</taxon>
        <taxon>Alteromonadales</taxon>
        <taxon>Pseudoalteromonadaceae</taxon>
        <taxon>Pseudoalteromonas</taxon>
    </lineage>
</organism>
<feature type="domain" description="CD-NTase associated protein 4-like DNA endonuclease" evidence="2">
    <location>
        <begin position="23"/>
        <end position="224"/>
    </location>
</feature>
<gene>
    <name evidence="3" type="ORF">PAUR_a0165</name>
</gene>
<protein>
    <recommendedName>
        <fullName evidence="2">CD-NTase associated protein 4-like DNA endonuclease domain-containing protein</fullName>
    </recommendedName>
</protein>
<feature type="region of interest" description="Disordered" evidence="1">
    <location>
        <begin position="1"/>
        <end position="27"/>
    </location>
</feature>
<proteinExistence type="predicted"/>
<dbReference type="EMBL" id="AQGV01000011">
    <property type="protein sequence ID" value="MBE0366905.1"/>
    <property type="molecule type" value="Genomic_DNA"/>
</dbReference>
<reference evidence="3 4" key="1">
    <citation type="submission" date="2015-03" db="EMBL/GenBank/DDBJ databases">
        <title>Genome sequence of Pseudoalteromonas aurantia.</title>
        <authorList>
            <person name="Xie B.-B."/>
            <person name="Rong J.-C."/>
            <person name="Qin Q.-L."/>
            <person name="Zhang Y.-Z."/>
        </authorList>
    </citation>
    <scope>NUCLEOTIDE SEQUENCE [LARGE SCALE GENOMIC DNA]</scope>
    <source>
        <strain evidence="3 4">208</strain>
    </source>
</reference>
<accession>A0ABR9E9H8</accession>
<sequence length="360" mass="41223">MNPNDIEGNEVDNPLAQDAQREKSGSDTHRKYNYQYHWALCRVLEAHENNSEYALFVECHDDVVITDSLNSKTAEFEFNQVKETATKHTASSLFYKSGKNSVLAKLLLDSCGKSFADRIKNINLVSTGGFDLKLKDKNLNLDVIKVGHLDDTEISLIKEKLTKELPDISLPETLAFILPDLPSTDFRNAVKGRVLTLLENLSPDSNNDTVSIYRCLIEDLDQKGEDTFDYVEWERALRRKAITSTQVQDIIERNIKRTMDNDLTSSLNDVLKEYGFKSLRVRNIKHAFQRYYNRRLGTRNSQLIKLSKFIGEFELSHQGVFEDISELEMAIRSGLPESLKQEFNDENELIAAVLYELLSE</sequence>
<evidence type="ECO:0000259" key="2">
    <source>
        <dbReference type="Pfam" id="PF14130"/>
    </source>
</evidence>
<dbReference type="RefSeq" id="WP_192506395.1">
    <property type="nucleotide sequence ID" value="NZ_AQGV01000011.1"/>
</dbReference>
<dbReference type="Proteomes" id="UP000615755">
    <property type="component" value="Unassembled WGS sequence"/>
</dbReference>
<dbReference type="Pfam" id="PF14130">
    <property type="entry name" value="Cap4_nuclease"/>
    <property type="match status" value="1"/>
</dbReference>
<name>A0ABR9E9H8_9GAMM</name>
<dbReference type="InterPro" id="IPR025382">
    <property type="entry name" value="Cap4-like_endonuclease_dom"/>
</dbReference>
<keyword evidence="4" id="KW-1185">Reference proteome</keyword>
<comment type="caution">
    <text evidence="3">The sequence shown here is derived from an EMBL/GenBank/DDBJ whole genome shotgun (WGS) entry which is preliminary data.</text>
</comment>
<evidence type="ECO:0000256" key="1">
    <source>
        <dbReference type="SAM" id="MobiDB-lite"/>
    </source>
</evidence>
<evidence type="ECO:0000313" key="3">
    <source>
        <dbReference type="EMBL" id="MBE0366905.1"/>
    </source>
</evidence>